<sequence length="202" mass="22922">MQQKEQNRIVEALLIANPEPLTQARLNTVFDNDAPSLKDSVERLNKFYSKHNRACEIKPVAGGYQLVTRSEYEVWIRRLLNKAGRLKFSSAALDTLAIIAYKQPIGRYEIEAIRGVDSSGVLKTLLSRSIIKIKGRDSGPGRPLLYKTTNKFLEHFGLNRLSDMPKLKEITELIEADPTLGEQMTVFQELETKHRLIDSSPK</sequence>
<evidence type="ECO:0000256" key="2">
    <source>
        <dbReference type="ARBA" id="ARBA00022618"/>
    </source>
</evidence>
<evidence type="ECO:0008006" key="6">
    <source>
        <dbReference type="Google" id="ProtNLM"/>
    </source>
</evidence>
<evidence type="ECO:0000256" key="1">
    <source>
        <dbReference type="ARBA" id="ARBA00022490"/>
    </source>
</evidence>
<name>A0A382C017_9ZZZZ</name>
<dbReference type="PANTHER" id="PTHR34298:SF2">
    <property type="entry name" value="SEGREGATION AND CONDENSATION PROTEIN B"/>
    <property type="match status" value="1"/>
</dbReference>
<dbReference type="Pfam" id="PF04079">
    <property type="entry name" value="SMC_ScpB"/>
    <property type="match status" value="1"/>
</dbReference>
<dbReference type="SUPFAM" id="SSF46785">
    <property type="entry name" value="Winged helix' DNA-binding domain"/>
    <property type="match status" value="2"/>
</dbReference>
<keyword evidence="2" id="KW-0132">Cell division</keyword>
<gene>
    <name evidence="5" type="ORF">METZ01_LOCUS172232</name>
</gene>
<protein>
    <recommendedName>
        <fullName evidence="6">SMC-Scp complex subunit ScpB</fullName>
    </recommendedName>
</protein>
<dbReference type="InterPro" id="IPR036388">
    <property type="entry name" value="WH-like_DNA-bd_sf"/>
</dbReference>
<evidence type="ECO:0000256" key="4">
    <source>
        <dbReference type="ARBA" id="ARBA00023306"/>
    </source>
</evidence>
<dbReference type="PIRSF" id="PIRSF019345">
    <property type="entry name" value="ScpB"/>
    <property type="match status" value="1"/>
</dbReference>
<dbReference type="PANTHER" id="PTHR34298">
    <property type="entry name" value="SEGREGATION AND CONDENSATION PROTEIN B"/>
    <property type="match status" value="1"/>
</dbReference>
<proteinExistence type="predicted"/>
<dbReference type="GO" id="GO:0051301">
    <property type="term" value="P:cell division"/>
    <property type="evidence" value="ECO:0007669"/>
    <property type="project" value="UniProtKB-KW"/>
</dbReference>
<accession>A0A382C017</accession>
<evidence type="ECO:0000313" key="5">
    <source>
        <dbReference type="EMBL" id="SVB19378.1"/>
    </source>
</evidence>
<keyword evidence="4" id="KW-0131">Cell cycle</keyword>
<keyword evidence="3" id="KW-0159">Chromosome partition</keyword>
<dbReference type="InterPro" id="IPR005234">
    <property type="entry name" value="ScpB_csome_segregation"/>
</dbReference>
<dbReference type="NCBIfam" id="TIGR00281">
    <property type="entry name" value="SMC-Scp complex subunit ScpB"/>
    <property type="match status" value="1"/>
</dbReference>
<keyword evidence="1" id="KW-0963">Cytoplasm</keyword>
<dbReference type="Gene3D" id="1.10.10.10">
    <property type="entry name" value="Winged helix-like DNA-binding domain superfamily/Winged helix DNA-binding domain"/>
    <property type="match status" value="2"/>
</dbReference>
<dbReference type="AlphaFoldDB" id="A0A382C017"/>
<organism evidence="5">
    <name type="scientific">marine metagenome</name>
    <dbReference type="NCBI Taxonomy" id="408172"/>
    <lineage>
        <taxon>unclassified sequences</taxon>
        <taxon>metagenomes</taxon>
        <taxon>ecological metagenomes</taxon>
    </lineage>
</organism>
<reference evidence="5" key="1">
    <citation type="submission" date="2018-05" db="EMBL/GenBank/DDBJ databases">
        <authorList>
            <person name="Lanie J.A."/>
            <person name="Ng W.-L."/>
            <person name="Kazmierczak K.M."/>
            <person name="Andrzejewski T.M."/>
            <person name="Davidsen T.M."/>
            <person name="Wayne K.J."/>
            <person name="Tettelin H."/>
            <person name="Glass J.I."/>
            <person name="Rusch D."/>
            <person name="Podicherti R."/>
            <person name="Tsui H.-C.T."/>
            <person name="Winkler M.E."/>
        </authorList>
    </citation>
    <scope>NUCLEOTIDE SEQUENCE</scope>
</reference>
<evidence type="ECO:0000256" key="3">
    <source>
        <dbReference type="ARBA" id="ARBA00022829"/>
    </source>
</evidence>
<dbReference type="EMBL" id="UINC01032166">
    <property type="protein sequence ID" value="SVB19378.1"/>
    <property type="molecule type" value="Genomic_DNA"/>
</dbReference>
<dbReference type="GO" id="GO:0051304">
    <property type="term" value="P:chromosome separation"/>
    <property type="evidence" value="ECO:0007669"/>
    <property type="project" value="InterPro"/>
</dbReference>
<dbReference type="InterPro" id="IPR036390">
    <property type="entry name" value="WH_DNA-bd_sf"/>
</dbReference>